<dbReference type="InterPro" id="IPR045797">
    <property type="entry name" value="EVA_Class_A"/>
</dbReference>
<feature type="signal peptide" evidence="7">
    <location>
        <begin position="1"/>
        <end position="18"/>
    </location>
</feature>
<evidence type="ECO:0000256" key="1">
    <source>
        <dbReference type="ARBA" id="ARBA00004613"/>
    </source>
</evidence>
<keyword evidence="2 6" id="KW-0964">Secreted</keyword>
<dbReference type="GO" id="GO:0019957">
    <property type="term" value="F:C-C chemokine binding"/>
    <property type="evidence" value="ECO:0007669"/>
    <property type="project" value="InterPro"/>
</dbReference>
<evidence type="ECO:0000256" key="3">
    <source>
        <dbReference type="ARBA" id="ARBA00022729"/>
    </source>
</evidence>
<feature type="chain" id="PRO_5001517082" description="Evasin" evidence="7">
    <location>
        <begin position="19"/>
        <end position="164"/>
    </location>
</feature>
<evidence type="ECO:0000256" key="2">
    <source>
        <dbReference type="ARBA" id="ARBA00022525"/>
    </source>
</evidence>
<protein>
    <recommendedName>
        <fullName evidence="6">Evasin</fullName>
    </recommendedName>
</protein>
<comment type="subcellular location">
    <subcellularLocation>
        <location evidence="1 6">Secreted</location>
    </subcellularLocation>
</comment>
<evidence type="ECO:0000256" key="5">
    <source>
        <dbReference type="ARBA" id="ARBA00023180"/>
    </source>
</evidence>
<dbReference type="Gene3D" id="2.30.130.100">
    <property type="match status" value="1"/>
</dbReference>
<sequence length="164" mass="18357">MRTFWVLTFGFHVGMMLSQSEVGKNVPGCGDTETLEAPPQEKPPYYEYTDEEGCTQKVLESWFQVGERSTGRGQKKRGRGRQPRRVLRTVDCQKNCTAYVTALPDGHLCLVPRGHPFTRGGAIKHGCYLGDCGSGHCQHRYEIVSCRLPAADTTAKPYYVTPEK</sequence>
<proteinExistence type="evidence at transcript level"/>
<keyword evidence="4 6" id="KW-1015">Disulfide bond</keyword>
<accession>A0A023G656</accession>
<evidence type="ECO:0000256" key="7">
    <source>
        <dbReference type="SAM" id="SignalP"/>
    </source>
</evidence>
<organism evidence="8">
    <name type="scientific">Amblyomma triste</name>
    <name type="common">Neotropical tick</name>
    <dbReference type="NCBI Taxonomy" id="251400"/>
    <lineage>
        <taxon>Eukaryota</taxon>
        <taxon>Metazoa</taxon>
        <taxon>Ecdysozoa</taxon>
        <taxon>Arthropoda</taxon>
        <taxon>Chelicerata</taxon>
        <taxon>Arachnida</taxon>
        <taxon>Acari</taxon>
        <taxon>Parasitiformes</taxon>
        <taxon>Ixodida</taxon>
        <taxon>Ixodoidea</taxon>
        <taxon>Ixodidae</taxon>
        <taxon>Amblyomminae</taxon>
        <taxon>Amblyomma</taxon>
    </lineage>
</organism>
<dbReference type="GO" id="GO:0005576">
    <property type="term" value="C:extracellular region"/>
    <property type="evidence" value="ECO:0007669"/>
    <property type="project" value="UniProtKB-SubCell"/>
</dbReference>
<evidence type="ECO:0000256" key="6">
    <source>
        <dbReference type="RuleBase" id="RU369006"/>
    </source>
</evidence>
<comment type="function">
    <text evidence="6">Salivary chemokine-binding protein which binds to host chemokines.</text>
</comment>
<name>A0A023G656_AMBTT</name>
<keyword evidence="3 6" id="KW-0732">Signal</keyword>
<keyword evidence="5 6" id="KW-0325">Glycoprotein</keyword>
<evidence type="ECO:0000256" key="4">
    <source>
        <dbReference type="ARBA" id="ARBA00023157"/>
    </source>
</evidence>
<reference evidence="8" key="1">
    <citation type="submission" date="2014-03" db="EMBL/GenBank/DDBJ databases">
        <title>The sialotranscriptome of Amblyomma triste, Amblyomma parvum and Amblyomma cajennense ticks, uncovered by 454-based RNA-seq.</title>
        <authorList>
            <person name="Garcia G.R."/>
            <person name="Gardinassi L.G."/>
            <person name="Ribeiro J.M."/>
            <person name="Anatriello E."/>
            <person name="Ferreira B.R."/>
            <person name="Moreira H.N."/>
            <person name="Mafra C."/>
            <person name="Olegario M.M."/>
            <person name="Szabo P.J."/>
            <person name="Miranda-Santos I.K."/>
            <person name="Maruyama S.R."/>
        </authorList>
    </citation>
    <scope>NUCLEOTIDE SEQUENCE</scope>
    <source>
        <strain evidence="8">Mato Grasso do Sul</strain>
        <tissue evidence="8">Salivary glands</tissue>
    </source>
</reference>
<dbReference type="AlphaFoldDB" id="A0A023G656"/>
<evidence type="ECO:0000313" key="8">
    <source>
        <dbReference type="EMBL" id="JAC29289.1"/>
    </source>
</evidence>
<dbReference type="EMBL" id="GBBM01006129">
    <property type="protein sequence ID" value="JAC29289.1"/>
    <property type="molecule type" value="mRNA"/>
</dbReference>
<dbReference type="Pfam" id="PF19429">
    <property type="entry name" value="EVA_Class_A"/>
    <property type="match status" value="1"/>
</dbReference>